<dbReference type="InterPro" id="IPR036093">
    <property type="entry name" value="NAC_dom_sf"/>
</dbReference>
<proteinExistence type="predicted"/>
<feature type="domain" description="NAC" evidence="5">
    <location>
        <begin position="11"/>
        <end position="164"/>
    </location>
</feature>
<evidence type="ECO:0000256" key="1">
    <source>
        <dbReference type="ARBA" id="ARBA00023015"/>
    </source>
</evidence>
<dbReference type="GO" id="GO:0048731">
    <property type="term" value="P:system development"/>
    <property type="evidence" value="ECO:0007669"/>
    <property type="project" value="TreeGrafter"/>
</dbReference>
<evidence type="ECO:0000256" key="4">
    <source>
        <dbReference type="ARBA" id="ARBA00023242"/>
    </source>
</evidence>
<evidence type="ECO:0000256" key="2">
    <source>
        <dbReference type="ARBA" id="ARBA00023125"/>
    </source>
</evidence>
<dbReference type="SUPFAM" id="SSF101941">
    <property type="entry name" value="NAC domain"/>
    <property type="match status" value="1"/>
</dbReference>
<dbReference type="EMBL" id="GHES01045432">
    <property type="protein sequence ID" value="MPA75991.1"/>
    <property type="molecule type" value="Transcribed_RNA"/>
</dbReference>
<name>A0A5B7C6Q7_DAVIN</name>
<dbReference type="AlphaFoldDB" id="A0A5B7C6Q7"/>
<dbReference type="PANTHER" id="PTHR31719">
    <property type="entry name" value="NAC TRANSCRIPTION FACTOR 56"/>
    <property type="match status" value="1"/>
</dbReference>
<keyword evidence="1" id="KW-0805">Transcription regulation</keyword>
<dbReference type="PROSITE" id="PS51005">
    <property type="entry name" value="NAC"/>
    <property type="match status" value="1"/>
</dbReference>
<evidence type="ECO:0000313" key="6">
    <source>
        <dbReference type="EMBL" id="MPA75991.1"/>
    </source>
</evidence>
<organism evidence="6">
    <name type="scientific">Davidia involucrata</name>
    <name type="common">Dove tree</name>
    <dbReference type="NCBI Taxonomy" id="16924"/>
    <lineage>
        <taxon>Eukaryota</taxon>
        <taxon>Viridiplantae</taxon>
        <taxon>Streptophyta</taxon>
        <taxon>Embryophyta</taxon>
        <taxon>Tracheophyta</taxon>
        <taxon>Spermatophyta</taxon>
        <taxon>Magnoliopsida</taxon>
        <taxon>eudicotyledons</taxon>
        <taxon>Gunneridae</taxon>
        <taxon>Pentapetalae</taxon>
        <taxon>asterids</taxon>
        <taxon>Cornales</taxon>
        <taxon>Nyssaceae</taxon>
        <taxon>Davidia</taxon>
    </lineage>
</organism>
<dbReference type="GO" id="GO:0006355">
    <property type="term" value="P:regulation of DNA-templated transcription"/>
    <property type="evidence" value="ECO:0007669"/>
    <property type="project" value="InterPro"/>
</dbReference>
<protein>
    <submittedName>
        <fullName evidence="6">Putative NAC domain-containing protein 68-like</fullName>
    </submittedName>
</protein>
<evidence type="ECO:0000256" key="3">
    <source>
        <dbReference type="ARBA" id="ARBA00023163"/>
    </source>
</evidence>
<dbReference type="Gene3D" id="2.170.150.80">
    <property type="entry name" value="NAC domain"/>
    <property type="match status" value="1"/>
</dbReference>
<accession>A0A5B7C6Q7</accession>
<gene>
    <name evidence="6" type="ORF">Din_045432</name>
</gene>
<dbReference type="InterPro" id="IPR003441">
    <property type="entry name" value="NAC-dom"/>
</dbReference>
<sequence length="171" mass="20020">MDNKDDAETEMPPGYRFSPTDEELVMYYLKNKVFDKPLPADVIRDIDASHIYSSHPKSIVGNSSWVESERYFFIRRDENFNGESKKAQIVGNGIGFWKSVGEEEPIYNSDGDIFAFKITFIYFSGPVSRPKRTHWRLEEYRLPLESNTNDLKREEWMAARLLRGSDYNRCV</sequence>
<keyword evidence="4" id="KW-0539">Nucleus</keyword>
<dbReference type="Pfam" id="PF02365">
    <property type="entry name" value="NAM"/>
    <property type="match status" value="1"/>
</dbReference>
<keyword evidence="2" id="KW-0238">DNA-binding</keyword>
<keyword evidence="3" id="KW-0804">Transcription</keyword>
<reference evidence="6" key="1">
    <citation type="submission" date="2019-08" db="EMBL/GenBank/DDBJ databases">
        <title>Reference gene set and small RNA set construction with multiple tissues from Davidia involucrata Baill.</title>
        <authorList>
            <person name="Yang H."/>
            <person name="Zhou C."/>
            <person name="Li G."/>
            <person name="Wang J."/>
            <person name="Gao P."/>
            <person name="Wang M."/>
            <person name="Wang R."/>
            <person name="Zhao Y."/>
        </authorList>
    </citation>
    <scope>NUCLEOTIDE SEQUENCE</scope>
    <source>
        <tissue evidence="6">Mixed with DoveR01_LX</tissue>
    </source>
</reference>
<dbReference type="GO" id="GO:0003677">
    <property type="term" value="F:DNA binding"/>
    <property type="evidence" value="ECO:0007669"/>
    <property type="project" value="UniProtKB-KW"/>
</dbReference>
<evidence type="ECO:0000259" key="5">
    <source>
        <dbReference type="PROSITE" id="PS51005"/>
    </source>
</evidence>
<dbReference type="PANTHER" id="PTHR31719:SF123">
    <property type="entry name" value="NAC DOMAIN-CONTAINING PROTEIN"/>
    <property type="match status" value="1"/>
</dbReference>